<comment type="caution">
    <text evidence="1">The sequence shown here is derived from an EMBL/GenBank/DDBJ whole genome shotgun (WGS) entry which is preliminary data.</text>
</comment>
<name>A0AAD5M1M0_PARTN</name>
<accession>A0AAD5M1M0</accession>
<keyword evidence="2" id="KW-1185">Reference proteome</keyword>
<sequence>MWRVDLEIEVEPILEKTTLSGWGDFSPTGTTKLLKLLLADVNIDCLLVVEHFPEQIV</sequence>
<proteinExistence type="predicted"/>
<dbReference type="AlphaFoldDB" id="A0AAD5M1M0"/>
<protein>
    <submittedName>
        <fullName evidence="1">Uncharacterized protein</fullName>
    </submittedName>
</protein>
<dbReference type="EMBL" id="JAHQIW010000466">
    <property type="protein sequence ID" value="KAJ1348273.1"/>
    <property type="molecule type" value="Genomic_DNA"/>
</dbReference>
<evidence type="ECO:0000313" key="1">
    <source>
        <dbReference type="EMBL" id="KAJ1348273.1"/>
    </source>
</evidence>
<evidence type="ECO:0000313" key="2">
    <source>
        <dbReference type="Proteomes" id="UP001196413"/>
    </source>
</evidence>
<dbReference type="Proteomes" id="UP001196413">
    <property type="component" value="Unassembled WGS sequence"/>
</dbReference>
<gene>
    <name evidence="1" type="ORF">KIN20_003534</name>
</gene>
<organism evidence="1 2">
    <name type="scientific">Parelaphostrongylus tenuis</name>
    <name type="common">Meningeal worm</name>
    <dbReference type="NCBI Taxonomy" id="148309"/>
    <lineage>
        <taxon>Eukaryota</taxon>
        <taxon>Metazoa</taxon>
        <taxon>Ecdysozoa</taxon>
        <taxon>Nematoda</taxon>
        <taxon>Chromadorea</taxon>
        <taxon>Rhabditida</taxon>
        <taxon>Rhabditina</taxon>
        <taxon>Rhabditomorpha</taxon>
        <taxon>Strongyloidea</taxon>
        <taxon>Metastrongylidae</taxon>
        <taxon>Parelaphostrongylus</taxon>
    </lineage>
</organism>
<reference evidence="1" key="1">
    <citation type="submission" date="2021-06" db="EMBL/GenBank/DDBJ databases">
        <title>Parelaphostrongylus tenuis whole genome reference sequence.</title>
        <authorList>
            <person name="Garwood T.J."/>
            <person name="Larsen P.A."/>
            <person name="Fountain-Jones N.M."/>
            <person name="Garbe J.R."/>
            <person name="Macchietto M.G."/>
            <person name="Kania S.A."/>
            <person name="Gerhold R.W."/>
            <person name="Richards J.E."/>
            <person name="Wolf T.M."/>
        </authorList>
    </citation>
    <scope>NUCLEOTIDE SEQUENCE</scope>
    <source>
        <strain evidence="1">MNPRO001-30</strain>
        <tissue evidence="1">Meninges</tissue>
    </source>
</reference>